<evidence type="ECO:0000313" key="1">
    <source>
        <dbReference type="EMBL" id="VAW74652.1"/>
    </source>
</evidence>
<dbReference type="AlphaFoldDB" id="A0A3B0YH72"/>
<name>A0A3B0YH72_9ZZZZ</name>
<reference evidence="1" key="1">
    <citation type="submission" date="2018-06" db="EMBL/GenBank/DDBJ databases">
        <authorList>
            <person name="Zhirakovskaya E."/>
        </authorList>
    </citation>
    <scope>NUCLEOTIDE SEQUENCE</scope>
</reference>
<protein>
    <submittedName>
        <fullName evidence="1">Uncharacterized protein</fullName>
    </submittedName>
</protein>
<dbReference type="EMBL" id="UOFK01000061">
    <property type="protein sequence ID" value="VAW74652.1"/>
    <property type="molecule type" value="Genomic_DNA"/>
</dbReference>
<proteinExistence type="predicted"/>
<organism evidence="1">
    <name type="scientific">hydrothermal vent metagenome</name>
    <dbReference type="NCBI Taxonomy" id="652676"/>
    <lineage>
        <taxon>unclassified sequences</taxon>
        <taxon>metagenomes</taxon>
        <taxon>ecological metagenomes</taxon>
    </lineage>
</organism>
<sequence length="56" mass="5934">MGIKIVVLDGGCPPAGVDFPSLEAVKSGVEAQDLCARVSAAINHYVRHYQASEEAY</sequence>
<accession>A0A3B0YH72</accession>
<gene>
    <name evidence="1" type="ORF">MNBD_GAMMA13-1176</name>
</gene>